<dbReference type="RefSeq" id="WP_066786235.1">
    <property type="nucleotide sequence ID" value="NZ_CP014806.1"/>
</dbReference>
<dbReference type="GO" id="GO:0008803">
    <property type="term" value="F:bis(5'-nucleosyl)-tetraphosphatase (symmetrical) activity"/>
    <property type="evidence" value="ECO:0007669"/>
    <property type="project" value="UniProtKB-EC"/>
</dbReference>
<dbReference type="Proteomes" id="UP000076021">
    <property type="component" value="Chromosome"/>
</dbReference>
<dbReference type="KEGG" id="rst:ATY39_04125"/>
<dbReference type="PANTHER" id="PTHR35795:SF1">
    <property type="entry name" value="BIS(5'-NUCLEOSYL)-TETRAPHOSPHATASE, SYMMETRICAL"/>
    <property type="match status" value="1"/>
</dbReference>
<dbReference type="EMBL" id="CP014806">
    <property type="protein sequence ID" value="AMW98700.1"/>
    <property type="molecule type" value="Genomic_DNA"/>
</dbReference>
<dbReference type="GO" id="GO:0000166">
    <property type="term" value="F:nucleotide binding"/>
    <property type="evidence" value="ECO:0007669"/>
    <property type="project" value="UniProtKB-KW"/>
</dbReference>
<dbReference type="PANTHER" id="PTHR35795">
    <property type="entry name" value="SLR1885 PROTEIN"/>
    <property type="match status" value="1"/>
</dbReference>
<dbReference type="GO" id="GO:0046872">
    <property type="term" value="F:metal ion binding"/>
    <property type="evidence" value="ECO:0007669"/>
    <property type="project" value="UniProtKB-KW"/>
</dbReference>
<dbReference type="SUPFAM" id="SSF109604">
    <property type="entry name" value="HD-domain/PDEase-like"/>
    <property type="match status" value="1"/>
</dbReference>
<dbReference type="PROSITE" id="PS51831">
    <property type="entry name" value="HD"/>
    <property type="match status" value="1"/>
</dbReference>
<evidence type="ECO:0000256" key="4">
    <source>
        <dbReference type="ARBA" id="ARBA00022801"/>
    </source>
</evidence>
<comment type="catalytic activity">
    <reaction evidence="6">
        <text>P(1),P(4)-bis(5'-adenosyl) tetraphosphate + H2O = 2 ADP + 2 H(+)</text>
        <dbReference type="Rhea" id="RHEA:24252"/>
        <dbReference type="ChEBI" id="CHEBI:15377"/>
        <dbReference type="ChEBI" id="CHEBI:15378"/>
        <dbReference type="ChEBI" id="CHEBI:58141"/>
        <dbReference type="ChEBI" id="CHEBI:456216"/>
        <dbReference type="EC" id="3.6.1.41"/>
    </reaction>
</comment>
<dbReference type="InterPro" id="IPR006674">
    <property type="entry name" value="HD_domain"/>
</dbReference>
<organism evidence="8 9">
    <name type="scientific">Rummeliibacillus stabekisii</name>
    <dbReference type="NCBI Taxonomy" id="241244"/>
    <lineage>
        <taxon>Bacteria</taxon>
        <taxon>Bacillati</taxon>
        <taxon>Bacillota</taxon>
        <taxon>Bacilli</taxon>
        <taxon>Bacillales</taxon>
        <taxon>Caryophanaceae</taxon>
        <taxon>Rummeliibacillus</taxon>
    </lineage>
</organism>
<keyword evidence="3" id="KW-0547">Nucleotide-binding</keyword>
<dbReference type="STRING" id="241244.ATY39_04125"/>
<reference evidence="8 9" key="1">
    <citation type="journal article" date="2016" name="Genome Announc.">
        <title>Whole-Genome Sequence of Rummeliibacillus stabekisii Strain PP9 Isolated from Antarctic Soil.</title>
        <authorList>
            <person name="da Mota F.F."/>
            <person name="Vollu R.E."/>
            <person name="Jurelevicius D."/>
            <person name="Seldin L."/>
        </authorList>
    </citation>
    <scope>NUCLEOTIDE SEQUENCE [LARGE SCALE GENOMIC DNA]</scope>
    <source>
        <strain evidence="8 9">PP9</strain>
    </source>
</reference>
<evidence type="ECO:0000256" key="1">
    <source>
        <dbReference type="ARBA" id="ARBA00012506"/>
    </source>
</evidence>
<keyword evidence="4 8" id="KW-0378">Hydrolase</keyword>
<keyword evidence="9" id="KW-1185">Reference proteome</keyword>
<evidence type="ECO:0000256" key="3">
    <source>
        <dbReference type="ARBA" id="ARBA00022741"/>
    </source>
</evidence>
<name>A0A143HBC2_9BACL</name>
<reference evidence="9" key="2">
    <citation type="submission" date="2016-03" db="EMBL/GenBank/DDBJ databases">
        <authorList>
            <person name="Ploux O."/>
        </authorList>
    </citation>
    <scope>NUCLEOTIDE SEQUENCE [LARGE SCALE GENOMIC DNA]</scope>
    <source>
        <strain evidence="9">PP9</strain>
    </source>
</reference>
<accession>A0A143HBC2</accession>
<dbReference type="InterPro" id="IPR003607">
    <property type="entry name" value="HD/PDEase_dom"/>
</dbReference>
<dbReference type="InterPro" id="IPR051094">
    <property type="entry name" value="Diverse_Catalytic_Enzymes"/>
</dbReference>
<dbReference type="InterPro" id="IPR005249">
    <property type="entry name" value="YqeK"/>
</dbReference>
<dbReference type="NCBIfam" id="TIGR00488">
    <property type="entry name" value="bis(5'-nucleosyl)-tetraphosphatase (symmetrical) YqeK"/>
    <property type="match status" value="1"/>
</dbReference>
<evidence type="ECO:0000256" key="6">
    <source>
        <dbReference type="ARBA" id="ARBA00049417"/>
    </source>
</evidence>
<sequence>MGRNELLAAMKDRMPERRYIHTIGVADTAIELATRFNLDTKKAETAGILHDSCKYADRVWMKEVIKGENMNPLLLEYHHELWHGPVGAYVAQREFHVEDEDLLNAIRYHTTGRANMSDLEKIIYIADMIEPNRQFSGVEELRKAAQELPLDELMSKCITHSIGFLISKGQPVFPDSFQCYNDILQKRRSNI</sequence>
<protein>
    <recommendedName>
        <fullName evidence="1">bis(5'-nucleosyl)-tetraphosphatase (symmetrical)</fullName>
        <ecNumber evidence="1">3.6.1.41</ecNumber>
    </recommendedName>
</protein>
<evidence type="ECO:0000256" key="5">
    <source>
        <dbReference type="ARBA" id="ARBA00023004"/>
    </source>
</evidence>
<dbReference type="SMART" id="SM00471">
    <property type="entry name" value="HDc"/>
    <property type="match status" value="1"/>
</dbReference>
<dbReference type="AlphaFoldDB" id="A0A143HBC2"/>
<dbReference type="Gene3D" id="1.10.3210.10">
    <property type="entry name" value="Hypothetical protein af1432"/>
    <property type="match status" value="1"/>
</dbReference>
<dbReference type="Pfam" id="PF01966">
    <property type="entry name" value="HD"/>
    <property type="match status" value="1"/>
</dbReference>
<proteinExistence type="predicted"/>
<evidence type="ECO:0000313" key="8">
    <source>
        <dbReference type="EMBL" id="AMW98700.1"/>
    </source>
</evidence>
<dbReference type="CDD" id="cd00077">
    <property type="entry name" value="HDc"/>
    <property type="match status" value="1"/>
</dbReference>
<dbReference type="EC" id="3.6.1.41" evidence="1"/>
<dbReference type="OrthoDB" id="9782134at2"/>
<keyword evidence="2" id="KW-0479">Metal-binding</keyword>
<keyword evidence="5" id="KW-0408">Iron</keyword>
<gene>
    <name evidence="8" type="ORF">ATY39_04125</name>
</gene>
<feature type="domain" description="HD" evidence="7">
    <location>
        <begin position="18"/>
        <end position="132"/>
    </location>
</feature>
<evidence type="ECO:0000313" key="9">
    <source>
        <dbReference type="Proteomes" id="UP000076021"/>
    </source>
</evidence>
<evidence type="ECO:0000256" key="2">
    <source>
        <dbReference type="ARBA" id="ARBA00022723"/>
    </source>
</evidence>
<evidence type="ECO:0000259" key="7">
    <source>
        <dbReference type="PROSITE" id="PS51831"/>
    </source>
</evidence>